<dbReference type="Gene3D" id="1.25.40.10">
    <property type="entry name" value="Tetratricopeptide repeat domain"/>
    <property type="match status" value="1"/>
</dbReference>
<evidence type="ECO:0000313" key="4">
    <source>
        <dbReference type="Proteomes" id="UP000515243"/>
    </source>
</evidence>
<reference evidence="3 4" key="1">
    <citation type="submission" date="2019-05" db="EMBL/GenBank/DDBJ databases">
        <authorList>
            <person name="Schori C."/>
            <person name="Ahrens C."/>
        </authorList>
    </citation>
    <scope>NUCLEOTIDE SEQUENCE [LARGE SCALE GENOMIC DNA]</scope>
    <source>
        <strain evidence="3 4">DSM 10702</strain>
    </source>
</reference>
<protein>
    <submittedName>
        <fullName evidence="3">Glycosyltransferase family 2 protein</fullName>
    </submittedName>
</protein>
<sequence length="702" mass="83542">MKLSIAMIVKNEEKNIERTLIPLKQLGNYANIEIVIVDTGSTDRTIEIAKQYTDKIYFQKWNDNFADMRNVSIKYCTGDWILILDADEVLYDIRELAKLINGEILDKFNSVFIKIIDFNKNVEYSIKNSSISPIMRLFKNDGIKYEGLVHEQPKYKEPILDSSVRFIHYGYDNSDSKLMEYKFNRNLKLLLEELKNEPENIYTNFQIATTYLMHNDVIQGEKYIEIAYKLAKDELRKNIYVLDKYCLILYKLGKYEILVEKSKEAINYCDDFLDFYFYLGSGLYSLNKYEEASKAYEKYLEIYYKKNLTFNATMSISTKLYKNSIMYNLSTCYYKLSMHEQALETMLSIKDIELIKSSALMMFKILVEGKLYNRFECINEFVDKYNYESILIYTERHILLEELEYISNLELKDRIKEIITVVKYFKINKNLNEILIEKIKNRIKIDRTPYSIYVYYLVKNDANIIKELITYGRENMQGVIFGLCKLYYDFNEIMLENLNVLKSENLNECLVKITMQRGVLLSGNLAEDKKKDLFLNYIAERYCYMLQVYRIEIIKEEKYILSDEDKFIFEIKNSLSLKYIDKLEYIKKLKSILNVEKTYVDYIKFLVENNEDYNVDKSIKELIPQLLISIKNLIKIEDYQKAYENIEEALSLVKFDFELMILKYNLLIMFNYTSEAEECLRDIILYGDEDNVIGFINGDYEI</sequence>
<gene>
    <name evidence="3" type="ORF">FF104_14410</name>
</gene>
<dbReference type="PANTHER" id="PTHR43630:SF2">
    <property type="entry name" value="GLYCOSYLTRANSFERASE"/>
    <property type="match status" value="1"/>
</dbReference>
<feature type="repeat" description="TPR" evidence="1">
    <location>
        <begin position="273"/>
        <end position="306"/>
    </location>
</feature>
<name>A0AAP9UF61_CLOBU</name>
<dbReference type="GeneID" id="92945389"/>
<proteinExistence type="predicted"/>
<dbReference type="RefSeq" id="WP_035762225.1">
    <property type="nucleotide sequence ID" value="NZ_AP019716.1"/>
</dbReference>
<dbReference type="AlphaFoldDB" id="A0AAP9UF61"/>
<dbReference type="CDD" id="cd02511">
    <property type="entry name" value="Beta4Glucosyltransferase"/>
    <property type="match status" value="1"/>
</dbReference>
<accession>A0AAP9UF61</accession>
<evidence type="ECO:0000313" key="3">
    <source>
        <dbReference type="EMBL" id="QMW92127.1"/>
    </source>
</evidence>
<evidence type="ECO:0000259" key="2">
    <source>
        <dbReference type="Pfam" id="PF00535"/>
    </source>
</evidence>
<dbReference type="InterPro" id="IPR029044">
    <property type="entry name" value="Nucleotide-diphossugar_trans"/>
</dbReference>
<dbReference type="Gene3D" id="3.90.550.10">
    <property type="entry name" value="Spore Coat Polysaccharide Biosynthesis Protein SpsA, Chain A"/>
    <property type="match status" value="1"/>
</dbReference>
<dbReference type="SUPFAM" id="SSF48452">
    <property type="entry name" value="TPR-like"/>
    <property type="match status" value="1"/>
</dbReference>
<organism evidence="3 4">
    <name type="scientific">Clostridium butyricum</name>
    <dbReference type="NCBI Taxonomy" id="1492"/>
    <lineage>
        <taxon>Bacteria</taxon>
        <taxon>Bacillati</taxon>
        <taxon>Bacillota</taxon>
        <taxon>Clostridia</taxon>
        <taxon>Eubacteriales</taxon>
        <taxon>Clostridiaceae</taxon>
        <taxon>Clostridium</taxon>
    </lineage>
</organism>
<dbReference type="InterPro" id="IPR011990">
    <property type="entry name" value="TPR-like_helical_dom_sf"/>
</dbReference>
<dbReference type="Pfam" id="PF00535">
    <property type="entry name" value="Glycos_transf_2"/>
    <property type="match status" value="1"/>
</dbReference>
<dbReference type="Proteomes" id="UP000515243">
    <property type="component" value="Chromosome 1"/>
</dbReference>
<dbReference type="InterPro" id="IPR019734">
    <property type="entry name" value="TPR_rpt"/>
</dbReference>
<dbReference type="PANTHER" id="PTHR43630">
    <property type="entry name" value="POLY-BETA-1,6-N-ACETYL-D-GLUCOSAMINE SYNTHASE"/>
    <property type="match status" value="1"/>
</dbReference>
<keyword evidence="1" id="KW-0802">TPR repeat</keyword>
<feature type="domain" description="Glycosyltransferase 2-like" evidence="2">
    <location>
        <begin position="4"/>
        <end position="101"/>
    </location>
</feature>
<evidence type="ECO:0000256" key="1">
    <source>
        <dbReference type="PROSITE-ProRule" id="PRU00339"/>
    </source>
</evidence>
<dbReference type="EMBL" id="CP040626">
    <property type="protein sequence ID" value="QMW92127.1"/>
    <property type="molecule type" value="Genomic_DNA"/>
</dbReference>
<dbReference type="InterPro" id="IPR001173">
    <property type="entry name" value="Glyco_trans_2-like"/>
</dbReference>
<dbReference type="PROSITE" id="PS50005">
    <property type="entry name" value="TPR"/>
    <property type="match status" value="1"/>
</dbReference>
<dbReference type="SUPFAM" id="SSF53448">
    <property type="entry name" value="Nucleotide-diphospho-sugar transferases"/>
    <property type="match status" value="1"/>
</dbReference>